<dbReference type="RefSeq" id="WP_253751983.1">
    <property type="nucleotide sequence ID" value="NZ_JAMZDZ010000001.1"/>
</dbReference>
<evidence type="ECO:0000313" key="2">
    <source>
        <dbReference type="EMBL" id="MFC4133013.1"/>
    </source>
</evidence>
<feature type="domain" description="HTH marR-type" evidence="1">
    <location>
        <begin position="58"/>
        <end position="110"/>
    </location>
</feature>
<evidence type="ECO:0000313" key="3">
    <source>
        <dbReference type="Proteomes" id="UP001595816"/>
    </source>
</evidence>
<dbReference type="Gene3D" id="1.10.10.10">
    <property type="entry name" value="Winged helix-like DNA-binding domain superfamily/Winged helix DNA-binding domain"/>
    <property type="match status" value="1"/>
</dbReference>
<dbReference type="InterPro" id="IPR036388">
    <property type="entry name" value="WH-like_DNA-bd_sf"/>
</dbReference>
<sequence length="143" mass="15204">MDATPEQVARRLGTSRRRVVSAARRLGVGRVAGGGWLFSPEDEDALRAELGVDAGGPLPRSQMRVLAELSLRPRGLVSARAVAEACGLAPATASAAVKSLLADGFIVVRDGALHADVLHPRWLELRPLLREVRPPESRGMEAA</sequence>
<reference evidence="3" key="1">
    <citation type="journal article" date="2019" name="Int. J. Syst. Evol. Microbiol.">
        <title>The Global Catalogue of Microorganisms (GCM) 10K type strain sequencing project: providing services to taxonomists for standard genome sequencing and annotation.</title>
        <authorList>
            <consortium name="The Broad Institute Genomics Platform"/>
            <consortium name="The Broad Institute Genome Sequencing Center for Infectious Disease"/>
            <person name="Wu L."/>
            <person name="Ma J."/>
        </authorList>
    </citation>
    <scope>NUCLEOTIDE SEQUENCE [LARGE SCALE GENOMIC DNA]</scope>
    <source>
        <strain evidence="3">CGMCC 4.7289</strain>
    </source>
</reference>
<protein>
    <submittedName>
        <fullName evidence="2">MarR family transcriptional regulator</fullName>
    </submittedName>
</protein>
<name>A0ABV8LRJ7_9ACTN</name>
<dbReference type="Proteomes" id="UP001595816">
    <property type="component" value="Unassembled WGS sequence"/>
</dbReference>
<accession>A0ABV8LRJ7</accession>
<proteinExistence type="predicted"/>
<gene>
    <name evidence="2" type="ORF">ACFOZ4_20570</name>
</gene>
<dbReference type="Pfam" id="PF12802">
    <property type="entry name" value="MarR_2"/>
    <property type="match status" value="1"/>
</dbReference>
<keyword evidence="3" id="KW-1185">Reference proteome</keyword>
<dbReference type="SUPFAM" id="SSF46785">
    <property type="entry name" value="Winged helix' DNA-binding domain"/>
    <property type="match status" value="1"/>
</dbReference>
<dbReference type="InterPro" id="IPR036390">
    <property type="entry name" value="WH_DNA-bd_sf"/>
</dbReference>
<dbReference type="InterPro" id="IPR000835">
    <property type="entry name" value="HTH_MarR-typ"/>
</dbReference>
<comment type="caution">
    <text evidence="2">The sequence shown here is derived from an EMBL/GenBank/DDBJ whole genome shotgun (WGS) entry which is preliminary data.</text>
</comment>
<organism evidence="2 3">
    <name type="scientific">Hamadaea flava</name>
    <dbReference type="NCBI Taxonomy" id="1742688"/>
    <lineage>
        <taxon>Bacteria</taxon>
        <taxon>Bacillati</taxon>
        <taxon>Actinomycetota</taxon>
        <taxon>Actinomycetes</taxon>
        <taxon>Micromonosporales</taxon>
        <taxon>Micromonosporaceae</taxon>
        <taxon>Hamadaea</taxon>
    </lineage>
</organism>
<evidence type="ECO:0000259" key="1">
    <source>
        <dbReference type="Pfam" id="PF12802"/>
    </source>
</evidence>
<dbReference type="EMBL" id="JBHSAY010000009">
    <property type="protein sequence ID" value="MFC4133013.1"/>
    <property type="molecule type" value="Genomic_DNA"/>
</dbReference>